<sequence>MHSKAEICQHSTQSYLFIVINMLGELNCVNKFLISMLIHKRSSITFIVTTMHHSALLTLSCLSRRRPDIVYIIEFDMDENVYGTDSSHLNISHMLFFIFQKAKK</sequence>
<evidence type="ECO:0000313" key="1">
    <source>
        <dbReference type="EnsemblMetazoa" id="GPPI050222-PA"/>
    </source>
</evidence>
<reference evidence="1" key="2">
    <citation type="submission" date="2020-05" db="UniProtKB">
        <authorList>
            <consortium name="EnsemblMetazoa"/>
        </authorList>
    </citation>
    <scope>IDENTIFICATION</scope>
    <source>
        <strain evidence="1">IAEA</strain>
    </source>
</reference>
<dbReference type="AlphaFoldDB" id="A0A1B0C668"/>
<protein>
    <submittedName>
        <fullName evidence="1">Uncharacterized protein</fullName>
    </submittedName>
</protein>
<evidence type="ECO:0000313" key="2">
    <source>
        <dbReference type="Proteomes" id="UP000092460"/>
    </source>
</evidence>
<proteinExistence type="predicted"/>
<accession>A0A1B0C668</accession>
<dbReference type="Proteomes" id="UP000092460">
    <property type="component" value="Unassembled WGS sequence"/>
</dbReference>
<organism evidence="1 2">
    <name type="scientific">Glossina palpalis gambiensis</name>
    <dbReference type="NCBI Taxonomy" id="67801"/>
    <lineage>
        <taxon>Eukaryota</taxon>
        <taxon>Metazoa</taxon>
        <taxon>Ecdysozoa</taxon>
        <taxon>Arthropoda</taxon>
        <taxon>Hexapoda</taxon>
        <taxon>Insecta</taxon>
        <taxon>Pterygota</taxon>
        <taxon>Neoptera</taxon>
        <taxon>Endopterygota</taxon>
        <taxon>Diptera</taxon>
        <taxon>Brachycera</taxon>
        <taxon>Muscomorpha</taxon>
        <taxon>Hippoboscoidea</taxon>
        <taxon>Glossinidae</taxon>
        <taxon>Glossina</taxon>
    </lineage>
</organism>
<name>A0A1B0C668_9MUSC</name>
<dbReference type="EnsemblMetazoa" id="GPPI050222-RA">
    <property type="protein sequence ID" value="GPPI050222-PA"/>
    <property type="gene ID" value="GPPI050222"/>
</dbReference>
<dbReference type="EMBL" id="JXJN01026450">
    <property type="status" value="NOT_ANNOTATED_CDS"/>
    <property type="molecule type" value="Genomic_DNA"/>
</dbReference>
<dbReference type="VEuPathDB" id="VectorBase:GPPI050222"/>
<keyword evidence="2" id="KW-1185">Reference proteome</keyword>
<reference evidence="2" key="1">
    <citation type="submission" date="2015-01" db="EMBL/GenBank/DDBJ databases">
        <authorList>
            <person name="Aksoy S."/>
            <person name="Warren W."/>
            <person name="Wilson R.K."/>
        </authorList>
    </citation>
    <scope>NUCLEOTIDE SEQUENCE [LARGE SCALE GENOMIC DNA]</scope>
    <source>
        <strain evidence="2">IAEA</strain>
    </source>
</reference>